<proteinExistence type="predicted"/>
<keyword evidence="1" id="KW-0732">Signal</keyword>
<keyword evidence="3" id="KW-1185">Reference proteome</keyword>
<reference evidence="2 3" key="1">
    <citation type="submission" date="2021-07" db="EMBL/GenBank/DDBJ databases">
        <title>Whole Genome Sequence of Nocardia Iowensis.</title>
        <authorList>
            <person name="Lamm A."/>
            <person name="Collins-Fairclough A.M."/>
            <person name="Bunk B."/>
            <person name="Sproer C."/>
        </authorList>
    </citation>
    <scope>NUCLEOTIDE SEQUENCE [LARGE SCALE GENOMIC DNA]</scope>
    <source>
        <strain evidence="2 3">NRRL 5646</strain>
    </source>
</reference>
<dbReference type="EMBL" id="CP078145">
    <property type="protein sequence ID" value="QXN89295.1"/>
    <property type="molecule type" value="Genomic_DNA"/>
</dbReference>
<accession>A0ABX8RLI7</accession>
<dbReference type="Proteomes" id="UP000694257">
    <property type="component" value="Chromosome"/>
</dbReference>
<gene>
    <name evidence="2" type="ORF">KV110_27650</name>
</gene>
<name>A0ABX8RLI7_NOCIO</name>
<protein>
    <submittedName>
        <fullName evidence="2">Uncharacterized protein</fullName>
    </submittedName>
</protein>
<feature type="signal peptide" evidence="1">
    <location>
        <begin position="1"/>
        <end position="21"/>
    </location>
</feature>
<organism evidence="2 3">
    <name type="scientific">Nocardia iowensis</name>
    <dbReference type="NCBI Taxonomy" id="204891"/>
    <lineage>
        <taxon>Bacteria</taxon>
        <taxon>Bacillati</taxon>
        <taxon>Actinomycetota</taxon>
        <taxon>Actinomycetes</taxon>
        <taxon>Mycobacteriales</taxon>
        <taxon>Nocardiaceae</taxon>
        <taxon>Nocardia</taxon>
    </lineage>
</organism>
<sequence length="83" mass="9078">MLIRIGVAAAMTLAASTVVFAGQAAAQDNGCASQQPRWNYVCLPSVSNVSLAYCQKNGPGWDERGICVARWDNGRYDYWIPRP</sequence>
<evidence type="ECO:0000313" key="2">
    <source>
        <dbReference type="EMBL" id="QXN89295.1"/>
    </source>
</evidence>
<evidence type="ECO:0000313" key="3">
    <source>
        <dbReference type="Proteomes" id="UP000694257"/>
    </source>
</evidence>
<feature type="chain" id="PRO_5046838373" evidence="1">
    <location>
        <begin position="22"/>
        <end position="83"/>
    </location>
</feature>
<evidence type="ECO:0000256" key="1">
    <source>
        <dbReference type="SAM" id="SignalP"/>
    </source>
</evidence>
<dbReference type="RefSeq" id="WP_218470171.1">
    <property type="nucleotide sequence ID" value="NZ_BAABJN010000003.1"/>
</dbReference>